<dbReference type="PANTHER" id="PTHR33148">
    <property type="entry name" value="PLASTID MOVEMENT IMPAIRED PROTEIN-RELATED"/>
    <property type="match status" value="1"/>
</dbReference>
<organism evidence="1 2">
    <name type="scientific">Tetracentron sinense</name>
    <name type="common">Spur-leaf</name>
    <dbReference type="NCBI Taxonomy" id="13715"/>
    <lineage>
        <taxon>Eukaryota</taxon>
        <taxon>Viridiplantae</taxon>
        <taxon>Streptophyta</taxon>
        <taxon>Embryophyta</taxon>
        <taxon>Tracheophyta</taxon>
        <taxon>Spermatophyta</taxon>
        <taxon>Magnoliopsida</taxon>
        <taxon>Trochodendrales</taxon>
        <taxon>Trochodendraceae</taxon>
        <taxon>Tetracentron</taxon>
    </lineage>
</organism>
<dbReference type="Proteomes" id="UP000655225">
    <property type="component" value="Unassembled WGS sequence"/>
</dbReference>
<proteinExistence type="predicted"/>
<name>A0A835DPM2_TETSI</name>
<dbReference type="InterPro" id="IPR025322">
    <property type="entry name" value="PADRE_dom"/>
</dbReference>
<comment type="caution">
    <text evidence="1">The sequence shown here is derived from an EMBL/GenBank/DDBJ whole genome shotgun (WGS) entry which is preliminary data.</text>
</comment>
<dbReference type="EMBL" id="JABCRI010000001">
    <property type="protein sequence ID" value="KAF8412063.1"/>
    <property type="molecule type" value="Genomic_DNA"/>
</dbReference>
<dbReference type="AlphaFoldDB" id="A0A835DPM2"/>
<gene>
    <name evidence="1" type="ORF">HHK36_000016</name>
</gene>
<evidence type="ECO:0000313" key="2">
    <source>
        <dbReference type="Proteomes" id="UP000655225"/>
    </source>
</evidence>
<evidence type="ECO:0000313" key="1">
    <source>
        <dbReference type="EMBL" id="KAF8412063.1"/>
    </source>
</evidence>
<protein>
    <submittedName>
        <fullName evidence="1">Uncharacterized protein</fullName>
    </submittedName>
</protein>
<dbReference type="Pfam" id="PF14009">
    <property type="entry name" value="PADRE"/>
    <property type="match status" value="1"/>
</dbReference>
<accession>A0A835DPM2</accession>
<dbReference type="OMA" id="NCETSCH"/>
<keyword evidence="2" id="KW-1185">Reference proteome</keyword>
<dbReference type="OrthoDB" id="1908589at2759"/>
<dbReference type="PANTHER" id="PTHR33148:SF2">
    <property type="entry name" value="DUF4228 DOMAIN-CONTAINING PROTEIN"/>
    <property type="match status" value="1"/>
</dbReference>
<sequence>MGNCFALCRPNWNSSDRVATTGHHRINVLRVVKTDGKILEYRASILVKDLLVNFSGYGVSLSKEASQHLTPNYELKIGQLCYLLPSPGSVNPTGISSDCTSVRIKRIKVIITKQQLQELLSKKASVEEMLTGLRKGIWDGVDSSPSWRPKLKTILEESE</sequence>
<reference evidence="1 2" key="1">
    <citation type="submission" date="2020-04" db="EMBL/GenBank/DDBJ databases">
        <title>Plant Genome Project.</title>
        <authorList>
            <person name="Zhang R.-G."/>
        </authorList>
    </citation>
    <scope>NUCLEOTIDE SEQUENCE [LARGE SCALE GENOMIC DNA]</scope>
    <source>
        <strain evidence="1">YNK0</strain>
        <tissue evidence="1">Leaf</tissue>
    </source>
</reference>